<name>A0A6I1MTV4_9CLOT</name>
<keyword evidence="3" id="KW-1185">Reference proteome</keyword>
<keyword evidence="1" id="KW-1133">Transmembrane helix</keyword>
<organism evidence="2 3">
    <name type="scientific">Clostridium tarantellae</name>
    <dbReference type="NCBI Taxonomy" id="39493"/>
    <lineage>
        <taxon>Bacteria</taxon>
        <taxon>Bacillati</taxon>
        <taxon>Bacillota</taxon>
        <taxon>Clostridia</taxon>
        <taxon>Eubacteriales</taxon>
        <taxon>Clostridiaceae</taxon>
        <taxon>Clostridium</taxon>
    </lineage>
</organism>
<accession>A0A6I1MTV4</accession>
<evidence type="ECO:0000256" key="1">
    <source>
        <dbReference type="SAM" id="Phobius"/>
    </source>
</evidence>
<evidence type="ECO:0000313" key="3">
    <source>
        <dbReference type="Proteomes" id="UP000430345"/>
    </source>
</evidence>
<gene>
    <name evidence="2" type="ORF">GBZ86_07800</name>
</gene>
<protein>
    <submittedName>
        <fullName evidence="2">Uncharacterized protein</fullName>
    </submittedName>
</protein>
<comment type="caution">
    <text evidence="2">The sequence shown here is derived from an EMBL/GenBank/DDBJ whole genome shotgun (WGS) entry which is preliminary data.</text>
</comment>
<feature type="transmembrane region" description="Helical" evidence="1">
    <location>
        <begin position="6"/>
        <end position="29"/>
    </location>
</feature>
<dbReference type="AlphaFoldDB" id="A0A6I1MTV4"/>
<dbReference type="OrthoDB" id="1938648at2"/>
<keyword evidence="1" id="KW-0472">Membrane</keyword>
<dbReference type="EMBL" id="WHJC01000091">
    <property type="protein sequence ID" value="MPQ43659.1"/>
    <property type="molecule type" value="Genomic_DNA"/>
</dbReference>
<feature type="transmembrane region" description="Helical" evidence="1">
    <location>
        <begin position="250"/>
        <end position="278"/>
    </location>
</feature>
<feature type="transmembrane region" description="Helical" evidence="1">
    <location>
        <begin position="175"/>
        <end position="200"/>
    </location>
</feature>
<dbReference type="RefSeq" id="WP_152889379.1">
    <property type="nucleotide sequence ID" value="NZ_WHJC01000091.1"/>
</dbReference>
<keyword evidence="1" id="KW-0812">Transmembrane</keyword>
<sequence>MKYLKSILSFILSFLLMFSLVLTSLIMFVKFIVLNKEVYVDIIEKNNISSKIHKSLKDNLEYKMISENLPVELVKELIKEEEIKEDFLLEITEIVSYFSTGINNIKPISVEKYESRLNKNVENYINKNTINISEKDKKILENIIKESSKIISNKIELIESNLLSQSLKISKLSKILIFLVSRLYIISIIISIIIILILVLLWNKKIINSMQWISYGFFTSGLFMGSVFLFGKQTKFYENIIISNDYLKELIIALMNIYLLKISYIATTLIIIGVALIIPKLIKDFKNSKVLINKNNS</sequence>
<feature type="transmembrane region" description="Helical" evidence="1">
    <location>
        <begin position="212"/>
        <end position="230"/>
    </location>
</feature>
<proteinExistence type="predicted"/>
<dbReference type="Proteomes" id="UP000430345">
    <property type="component" value="Unassembled WGS sequence"/>
</dbReference>
<reference evidence="2 3" key="1">
    <citation type="submission" date="2019-10" db="EMBL/GenBank/DDBJ databases">
        <title>The Genome Sequence of Clostridium tarantellae Isolated from Fish Brain.</title>
        <authorList>
            <person name="Bano L."/>
            <person name="Kiel M."/>
            <person name="Sales G."/>
            <person name="Doxey A.C."/>
            <person name="Mansfield M.J."/>
            <person name="Schiavone M."/>
            <person name="Rossetto O."/>
            <person name="Pirazzini M."/>
            <person name="Dobrindt U."/>
            <person name="Montecucco C."/>
        </authorList>
    </citation>
    <scope>NUCLEOTIDE SEQUENCE [LARGE SCALE GENOMIC DNA]</scope>
    <source>
        <strain evidence="2 3">DSM 3997</strain>
    </source>
</reference>
<evidence type="ECO:0000313" key="2">
    <source>
        <dbReference type="EMBL" id="MPQ43659.1"/>
    </source>
</evidence>